<accession>A0A1H8YQC7</accession>
<name>A0A1H8YQC7_9PSEU</name>
<evidence type="ECO:0000313" key="2">
    <source>
        <dbReference type="EMBL" id="SEP54201.1"/>
    </source>
</evidence>
<dbReference type="Proteomes" id="UP000198582">
    <property type="component" value="Unassembled WGS sequence"/>
</dbReference>
<feature type="chain" id="PRO_5011508883" description="Alpha/beta hydrolase fold" evidence="1">
    <location>
        <begin position="26"/>
        <end position="99"/>
    </location>
</feature>
<dbReference type="RefSeq" id="WP_177231849.1">
    <property type="nucleotide sequence ID" value="NZ_FOEF01000039.1"/>
</dbReference>
<keyword evidence="3" id="KW-1185">Reference proteome</keyword>
<gene>
    <name evidence="2" type="ORF">SAMN04489732_13924</name>
</gene>
<organism evidence="2 3">
    <name type="scientific">Amycolatopsis saalfeldensis</name>
    <dbReference type="NCBI Taxonomy" id="394193"/>
    <lineage>
        <taxon>Bacteria</taxon>
        <taxon>Bacillati</taxon>
        <taxon>Actinomycetota</taxon>
        <taxon>Actinomycetes</taxon>
        <taxon>Pseudonocardiales</taxon>
        <taxon>Pseudonocardiaceae</taxon>
        <taxon>Amycolatopsis</taxon>
    </lineage>
</organism>
<dbReference type="AlphaFoldDB" id="A0A1H8YQC7"/>
<evidence type="ECO:0000313" key="3">
    <source>
        <dbReference type="Proteomes" id="UP000198582"/>
    </source>
</evidence>
<sequence>MSIRKVTTVVSVTVAALGLAAPAEAAAPPPTWAPCTQLAASWPKDAGTSAECTTVTVPVDYSRPDGRTTELAVDRIPASDQAHRRGVLVLNPGGPGGPG</sequence>
<reference evidence="2 3" key="1">
    <citation type="submission" date="2016-10" db="EMBL/GenBank/DDBJ databases">
        <authorList>
            <person name="de Groot N.N."/>
        </authorList>
    </citation>
    <scope>NUCLEOTIDE SEQUENCE [LARGE SCALE GENOMIC DNA]</scope>
    <source>
        <strain evidence="2 3">DSM 44993</strain>
    </source>
</reference>
<dbReference type="EMBL" id="FOEF01000039">
    <property type="protein sequence ID" value="SEP54201.1"/>
    <property type="molecule type" value="Genomic_DNA"/>
</dbReference>
<keyword evidence="1" id="KW-0732">Signal</keyword>
<feature type="signal peptide" evidence="1">
    <location>
        <begin position="1"/>
        <end position="25"/>
    </location>
</feature>
<dbReference type="STRING" id="394193.SAMN04489732_13924"/>
<evidence type="ECO:0000256" key="1">
    <source>
        <dbReference type="SAM" id="SignalP"/>
    </source>
</evidence>
<evidence type="ECO:0008006" key="4">
    <source>
        <dbReference type="Google" id="ProtNLM"/>
    </source>
</evidence>
<proteinExistence type="predicted"/>
<protein>
    <recommendedName>
        <fullName evidence="4">Alpha/beta hydrolase fold</fullName>
    </recommendedName>
</protein>